<dbReference type="AlphaFoldDB" id="A0AAE0NAA8"/>
<comment type="caution">
    <text evidence="2">The sequence shown here is derived from an EMBL/GenBank/DDBJ whole genome shotgun (WGS) entry which is preliminary data.</text>
</comment>
<evidence type="ECO:0000313" key="2">
    <source>
        <dbReference type="EMBL" id="KAK3376601.1"/>
    </source>
</evidence>
<gene>
    <name evidence="2" type="ORF">B0T24DRAFT_222905</name>
</gene>
<dbReference type="EMBL" id="JAULSN010000003">
    <property type="protein sequence ID" value="KAK3376601.1"/>
    <property type="molecule type" value="Genomic_DNA"/>
</dbReference>
<name>A0AAE0NAA8_9PEZI</name>
<feature type="region of interest" description="Disordered" evidence="1">
    <location>
        <begin position="84"/>
        <end position="115"/>
    </location>
</feature>
<accession>A0AAE0NAA8</accession>
<reference evidence="2" key="1">
    <citation type="journal article" date="2023" name="Mol. Phylogenet. Evol.">
        <title>Genome-scale phylogeny and comparative genomics of the fungal order Sordariales.</title>
        <authorList>
            <person name="Hensen N."/>
            <person name="Bonometti L."/>
            <person name="Westerberg I."/>
            <person name="Brannstrom I.O."/>
            <person name="Guillou S."/>
            <person name="Cros-Aarteil S."/>
            <person name="Calhoun S."/>
            <person name="Haridas S."/>
            <person name="Kuo A."/>
            <person name="Mondo S."/>
            <person name="Pangilinan J."/>
            <person name="Riley R."/>
            <person name="LaButti K."/>
            <person name="Andreopoulos B."/>
            <person name="Lipzen A."/>
            <person name="Chen C."/>
            <person name="Yan M."/>
            <person name="Daum C."/>
            <person name="Ng V."/>
            <person name="Clum A."/>
            <person name="Steindorff A."/>
            <person name="Ohm R.A."/>
            <person name="Martin F."/>
            <person name="Silar P."/>
            <person name="Natvig D.O."/>
            <person name="Lalanne C."/>
            <person name="Gautier V."/>
            <person name="Ament-Velasquez S.L."/>
            <person name="Kruys A."/>
            <person name="Hutchinson M.I."/>
            <person name="Powell A.J."/>
            <person name="Barry K."/>
            <person name="Miller A.N."/>
            <person name="Grigoriev I.V."/>
            <person name="Debuchy R."/>
            <person name="Gladieux P."/>
            <person name="Hiltunen Thoren M."/>
            <person name="Johannesson H."/>
        </authorList>
    </citation>
    <scope>NUCLEOTIDE SEQUENCE</scope>
    <source>
        <strain evidence="2">CBS 958.72</strain>
    </source>
</reference>
<proteinExistence type="predicted"/>
<keyword evidence="3" id="KW-1185">Reference proteome</keyword>
<reference evidence="2" key="2">
    <citation type="submission" date="2023-06" db="EMBL/GenBank/DDBJ databases">
        <authorList>
            <consortium name="Lawrence Berkeley National Laboratory"/>
            <person name="Haridas S."/>
            <person name="Hensen N."/>
            <person name="Bonometti L."/>
            <person name="Westerberg I."/>
            <person name="Brannstrom I.O."/>
            <person name="Guillou S."/>
            <person name="Cros-Aarteil S."/>
            <person name="Calhoun S."/>
            <person name="Kuo A."/>
            <person name="Mondo S."/>
            <person name="Pangilinan J."/>
            <person name="Riley R."/>
            <person name="Labutti K."/>
            <person name="Andreopoulos B."/>
            <person name="Lipzen A."/>
            <person name="Chen C."/>
            <person name="Yanf M."/>
            <person name="Daum C."/>
            <person name="Ng V."/>
            <person name="Clum A."/>
            <person name="Steindorff A."/>
            <person name="Ohm R."/>
            <person name="Martin F."/>
            <person name="Silar P."/>
            <person name="Natvig D."/>
            <person name="Lalanne C."/>
            <person name="Gautier V."/>
            <person name="Ament-Velasquez S.L."/>
            <person name="Kruys A."/>
            <person name="Hutchinson M.I."/>
            <person name="Powell A.J."/>
            <person name="Barry K."/>
            <person name="Miller A.N."/>
            <person name="Grigoriev I.V."/>
            <person name="Debuchy R."/>
            <person name="Gladieux P."/>
            <person name="Thoren M.H."/>
            <person name="Johannesson H."/>
        </authorList>
    </citation>
    <scope>NUCLEOTIDE SEQUENCE</scope>
    <source>
        <strain evidence="2">CBS 958.72</strain>
    </source>
</reference>
<evidence type="ECO:0000313" key="3">
    <source>
        <dbReference type="Proteomes" id="UP001287356"/>
    </source>
</evidence>
<evidence type="ECO:0000256" key="1">
    <source>
        <dbReference type="SAM" id="MobiDB-lite"/>
    </source>
</evidence>
<dbReference type="Proteomes" id="UP001287356">
    <property type="component" value="Unassembled WGS sequence"/>
</dbReference>
<protein>
    <submittedName>
        <fullName evidence="2">Uncharacterized protein</fullName>
    </submittedName>
</protein>
<organism evidence="2 3">
    <name type="scientific">Lasiosphaeria ovina</name>
    <dbReference type="NCBI Taxonomy" id="92902"/>
    <lineage>
        <taxon>Eukaryota</taxon>
        <taxon>Fungi</taxon>
        <taxon>Dikarya</taxon>
        <taxon>Ascomycota</taxon>
        <taxon>Pezizomycotina</taxon>
        <taxon>Sordariomycetes</taxon>
        <taxon>Sordariomycetidae</taxon>
        <taxon>Sordariales</taxon>
        <taxon>Lasiosphaeriaceae</taxon>
        <taxon>Lasiosphaeria</taxon>
    </lineage>
</organism>
<sequence>MGCHFSKPKLPEFKVLLPEHTGPAEPISPVLSIYSTGDSGSILGGEKHRVPKKYELELIDLNEYCLDRIRKQYGVSQTFSRVYSGSPVGSPMGPRPRTQSNRGSMTPPPSAKEQFAAYPYHPGAARSRRTLSNPLVAAYFEDKKKHLPSYPSYGQPSESEDHIDHIEDSEAYNYHHRTAAMPAHLRQSASHLRGSYFGPSGRIDKDTSPLSSMYSDLPWRLNLIWRLERAVGKVPLLSVSPLILAIGTIQSGGMATKSAGI</sequence>